<evidence type="ECO:0000256" key="6">
    <source>
        <dbReference type="ARBA" id="ARBA00023239"/>
    </source>
</evidence>
<keyword evidence="6" id="KW-0456">Lyase</keyword>
<reference evidence="9 10" key="1">
    <citation type="journal article" date="2017" name="Int. J. Syst. Evol. Microbiol.">
        <title>Aquarickettsiella crustaci n. gen. n. sp. (Gammaproteobacteria: Legionellales: Coxiellaceae); a bacterial pathogen of the freshwater crustacean: Gammarus fossarum (Malacostraca: Amphipoda).</title>
        <authorList>
            <person name="Bojko J."/>
            <person name="Dunn A.M."/>
            <person name="Stebbing P.D."/>
            <person name="Van Aerle R."/>
            <person name="Bacela-Spychalska K."/>
            <person name="Bean T.P."/>
            <person name="Stentiford G.D."/>
        </authorList>
    </citation>
    <scope>NUCLEOTIDE SEQUENCE [LARGE SCALE GENOMIC DNA]</scope>
    <source>
        <strain evidence="9">RA15029</strain>
    </source>
</reference>
<dbReference type="FunFam" id="3.20.20.70:FF:000140">
    <property type="entry name" value="Fructose-bisphosphate aldolase"/>
    <property type="match status" value="1"/>
</dbReference>
<dbReference type="Proteomes" id="UP000226429">
    <property type="component" value="Unassembled WGS sequence"/>
</dbReference>
<evidence type="ECO:0000313" key="10">
    <source>
        <dbReference type="Proteomes" id="UP000226429"/>
    </source>
</evidence>
<comment type="similarity">
    <text evidence="3">Belongs to the class I fructose-bisphosphate aldolase family.</text>
</comment>
<dbReference type="GO" id="GO:0004332">
    <property type="term" value="F:fructose-bisphosphate aldolase activity"/>
    <property type="evidence" value="ECO:0007669"/>
    <property type="project" value="UniProtKB-EC"/>
</dbReference>
<keyword evidence="5" id="KW-0324">Glycolysis</keyword>
<evidence type="ECO:0000256" key="8">
    <source>
        <dbReference type="ARBA" id="ARBA00072515"/>
    </source>
</evidence>
<dbReference type="PANTHER" id="PTHR11627">
    <property type="entry name" value="FRUCTOSE-BISPHOSPHATE ALDOLASE"/>
    <property type="match status" value="1"/>
</dbReference>
<proteinExistence type="inferred from homology"/>
<evidence type="ECO:0000256" key="2">
    <source>
        <dbReference type="ARBA" id="ARBA00004714"/>
    </source>
</evidence>
<evidence type="ECO:0000256" key="7">
    <source>
        <dbReference type="ARBA" id="ARBA00029799"/>
    </source>
</evidence>
<dbReference type="UniPathway" id="UPA00109">
    <property type="reaction ID" value="UER00183"/>
</dbReference>
<dbReference type="InterPro" id="IPR000741">
    <property type="entry name" value="FBA_I"/>
</dbReference>
<evidence type="ECO:0000256" key="3">
    <source>
        <dbReference type="ARBA" id="ARBA00010387"/>
    </source>
</evidence>
<dbReference type="EC" id="4.1.2.13" evidence="4"/>
<dbReference type="SUPFAM" id="SSF51569">
    <property type="entry name" value="Aldolase"/>
    <property type="match status" value="1"/>
</dbReference>
<dbReference type="InterPro" id="IPR013785">
    <property type="entry name" value="Aldolase_TIM"/>
</dbReference>
<dbReference type="Pfam" id="PF00274">
    <property type="entry name" value="Glycolytic"/>
    <property type="match status" value="1"/>
</dbReference>
<evidence type="ECO:0000256" key="4">
    <source>
        <dbReference type="ARBA" id="ARBA00013068"/>
    </source>
</evidence>
<organism evidence="9 10">
    <name type="scientific">Candidatus Aquirickettsiella gammari</name>
    <dbReference type="NCBI Taxonomy" id="2016198"/>
    <lineage>
        <taxon>Bacteria</taxon>
        <taxon>Pseudomonadati</taxon>
        <taxon>Pseudomonadota</taxon>
        <taxon>Gammaproteobacteria</taxon>
        <taxon>Legionellales</taxon>
        <taxon>Coxiellaceae</taxon>
        <taxon>Candidatus Aquirickettsiella</taxon>
    </lineage>
</organism>
<dbReference type="EMBL" id="NMOS02000007">
    <property type="protein sequence ID" value="RDH40523.1"/>
    <property type="molecule type" value="Genomic_DNA"/>
</dbReference>
<evidence type="ECO:0000256" key="5">
    <source>
        <dbReference type="ARBA" id="ARBA00023152"/>
    </source>
</evidence>
<comment type="caution">
    <text evidence="9">The sequence shown here is derived from an EMBL/GenBank/DDBJ whole genome shotgun (WGS) entry which is preliminary data.</text>
</comment>
<dbReference type="AlphaFoldDB" id="A0A370CIB2"/>
<gene>
    <name evidence="9" type="ORF">CFE62_003250</name>
</gene>
<dbReference type="GO" id="GO:0006096">
    <property type="term" value="P:glycolytic process"/>
    <property type="evidence" value="ECO:0007669"/>
    <property type="project" value="UniProtKB-UniPathway"/>
</dbReference>
<comment type="catalytic activity">
    <reaction evidence="1">
        <text>beta-D-fructose 1,6-bisphosphate = D-glyceraldehyde 3-phosphate + dihydroxyacetone phosphate</text>
        <dbReference type="Rhea" id="RHEA:14729"/>
        <dbReference type="ChEBI" id="CHEBI:32966"/>
        <dbReference type="ChEBI" id="CHEBI:57642"/>
        <dbReference type="ChEBI" id="CHEBI:59776"/>
        <dbReference type="EC" id="4.1.2.13"/>
    </reaction>
</comment>
<dbReference type="NCBIfam" id="NF033379">
    <property type="entry name" value="FrucBisAld_I"/>
    <property type="match status" value="1"/>
</dbReference>
<name>A0A370CIB2_9COXI</name>
<evidence type="ECO:0000256" key="1">
    <source>
        <dbReference type="ARBA" id="ARBA00000441"/>
    </source>
</evidence>
<evidence type="ECO:0000313" key="9">
    <source>
        <dbReference type="EMBL" id="RDH40523.1"/>
    </source>
</evidence>
<keyword evidence="10" id="KW-1185">Reference proteome</keyword>
<comment type="pathway">
    <text evidence="2">Carbohydrate degradation; glycolysis; D-glyceraldehyde 3-phosphate and glycerone phosphate from D-glucose: step 4/4.</text>
</comment>
<sequence length="347" mass="38005">MATHELEGTIQRLTVPGKGILAADESQATIAKRFASLHLESTVENRRNYRELLFATPGIEAFINGVILHEETLAQKNKNGLLFPEFLDKEGIVPGIKVDKGLIPLNAEEKLTQGLDGLAERLLTYKNLGAYFAKWRAVFSISDTLPSSLAIVTNTQCLARYASICQNNGIVPIVEPELLIDGGHSLARCAEATKATFHALFEELYKHQVLLECMILKPSMVIAGNQYTPPPNVAEVAAATLKILRQVVPAAVPSINFLSGGQTPEAATAHLNTMNKLQPSRNPWLLSFSYGRALQEPALKIWNGKAHNVKAAQRAFYKRAKLNAAACKGQYQSNMEAEEKETEPSFA</sequence>
<reference evidence="9 10" key="2">
    <citation type="journal article" date="2018" name="J. Invertebr. Pathol.">
        <title>'Candidatus Aquirickettsiella gammari' (Gammaproteobacteria: Legionellales: Coxiellaceae): A bacterial pathogen of the freshwater crustacean Gammarus fossarum (Malacostraca: Amphipoda).</title>
        <authorList>
            <person name="Bojko J."/>
            <person name="Dunn A.M."/>
            <person name="Stebbing P.D."/>
            <person name="van Aerle R."/>
            <person name="Bacela-Spychalska K."/>
            <person name="Bean T.P."/>
            <person name="Urrutia A."/>
            <person name="Stentiford G.D."/>
        </authorList>
    </citation>
    <scope>NUCLEOTIDE SEQUENCE [LARGE SCALE GENOMIC DNA]</scope>
    <source>
        <strain evidence="9">RA15029</strain>
    </source>
</reference>
<accession>A0A370CIB2</accession>
<dbReference type="Gene3D" id="3.20.20.70">
    <property type="entry name" value="Aldolase class I"/>
    <property type="match status" value="1"/>
</dbReference>
<protein>
    <recommendedName>
        <fullName evidence="8">Probable fructose-bisphosphate aldolase class 1</fullName>
        <ecNumber evidence="4">4.1.2.13</ecNumber>
    </recommendedName>
    <alternativeName>
        <fullName evidence="7">Fructose-bisphosphate aldolase class I</fullName>
    </alternativeName>
</protein>